<dbReference type="GO" id="GO:0000977">
    <property type="term" value="F:RNA polymerase II transcription regulatory region sequence-specific DNA binding"/>
    <property type="evidence" value="ECO:0007669"/>
    <property type="project" value="TreeGrafter"/>
</dbReference>
<dbReference type="InterPro" id="IPR004827">
    <property type="entry name" value="bZIP"/>
</dbReference>
<dbReference type="EMBL" id="LNZH02000135">
    <property type="protein sequence ID" value="OCB90345.1"/>
    <property type="molecule type" value="Genomic_DNA"/>
</dbReference>
<dbReference type="Proteomes" id="UP000757232">
    <property type="component" value="Unassembled WGS sequence"/>
</dbReference>
<dbReference type="GO" id="GO:0005634">
    <property type="term" value="C:nucleus"/>
    <property type="evidence" value="ECO:0007669"/>
    <property type="project" value="TreeGrafter"/>
</dbReference>
<evidence type="ECO:0000256" key="3">
    <source>
        <dbReference type="ARBA" id="ARBA00023125"/>
    </source>
</evidence>
<evidence type="ECO:0000256" key="5">
    <source>
        <dbReference type="ARBA" id="ARBA00023242"/>
    </source>
</evidence>
<proteinExistence type="predicted"/>
<dbReference type="InterPro" id="IPR046347">
    <property type="entry name" value="bZIP_sf"/>
</dbReference>
<dbReference type="GO" id="GO:0000981">
    <property type="term" value="F:DNA-binding transcription factor activity, RNA polymerase II-specific"/>
    <property type="evidence" value="ECO:0007669"/>
    <property type="project" value="TreeGrafter"/>
</dbReference>
<keyword evidence="4" id="KW-0804">Transcription</keyword>
<dbReference type="PANTHER" id="PTHR46542:SF1">
    <property type="entry name" value="X-BOX BINDING PROTEIN 1"/>
    <property type="match status" value="1"/>
</dbReference>
<keyword evidence="10" id="KW-1185">Reference proteome</keyword>
<evidence type="ECO:0000256" key="1">
    <source>
        <dbReference type="ARBA" id="ARBA00022843"/>
    </source>
</evidence>
<protein>
    <recommendedName>
        <fullName evidence="6">X-box-binding protein 1</fullName>
    </recommendedName>
</protein>
<dbReference type="PROSITE" id="PS00036">
    <property type="entry name" value="BZIP_BASIC"/>
    <property type="match status" value="1"/>
</dbReference>
<dbReference type="SMART" id="SM00338">
    <property type="entry name" value="BRLZ"/>
    <property type="match status" value="1"/>
</dbReference>
<gene>
    <name evidence="9" type="ORF">A7U60_g2444</name>
</gene>
<dbReference type="AlphaFoldDB" id="A0A9Q5N841"/>
<dbReference type="OrthoDB" id="295274at2759"/>
<feature type="compositionally biased region" description="Polar residues" evidence="7">
    <location>
        <begin position="150"/>
        <end position="173"/>
    </location>
</feature>
<feature type="region of interest" description="Disordered" evidence="7">
    <location>
        <begin position="1"/>
        <end position="71"/>
    </location>
</feature>
<dbReference type="Pfam" id="PF00170">
    <property type="entry name" value="bZIP_1"/>
    <property type="match status" value="1"/>
</dbReference>
<feature type="compositionally biased region" description="Polar residues" evidence="7">
    <location>
        <begin position="1"/>
        <end position="32"/>
    </location>
</feature>
<name>A0A9Q5N841_SANBA</name>
<accession>A0A9Q5N841</accession>
<evidence type="ECO:0000256" key="2">
    <source>
        <dbReference type="ARBA" id="ARBA00023015"/>
    </source>
</evidence>
<dbReference type="PANTHER" id="PTHR46542">
    <property type="entry name" value="X-BOX BINDING PROTEIN 1"/>
    <property type="match status" value="1"/>
</dbReference>
<evidence type="ECO:0000256" key="6">
    <source>
        <dbReference type="ARBA" id="ARBA00040165"/>
    </source>
</evidence>
<dbReference type="CDD" id="cd14812">
    <property type="entry name" value="bZIP_u3"/>
    <property type="match status" value="1"/>
</dbReference>
<feature type="region of interest" description="Disordered" evidence="7">
    <location>
        <begin position="144"/>
        <end position="173"/>
    </location>
</feature>
<dbReference type="InterPro" id="IPR052470">
    <property type="entry name" value="ER_Stress-Reg_TF"/>
</dbReference>
<dbReference type="Gene3D" id="1.20.5.170">
    <property type="match status" value="1"/>
</dbReference>
<dbReference type="SUPFAM" id="SSF57959">
    <property type="entry name" value="Leucine zipper domain"/>
    <property type="match status" value="1"/>
</dbReference>
<reference evidence="9" key="1">
    <citation type="submission" date="2016-06" db="EMBL/GenBank/DDBJ databases">
        <title>Draft Genome sequence of the fungus Inonotus baumii.</title>
        <authorList>
            <person name="Zhu H."/>
            <person name="Lin W."/>
        </authorList>
    </citation>
    <scope>NUCLEOTIDE SEQUENCE</scope>
    <source>
        <strain evidence="9">821</strain>
    </source>
</reference>
<evidence type="ECO:0000313" key="9">
    <source>
        <dbReference type="EMBL" id="OCB90345.1"/>
    </source>
</evidence>
<feature type="domain" description="BZIP" evidence="8">
    <location>
        <begin position="47"/>
        <end position="90"/>
    </location>
</feature>
<keyword evidence="2" id="KW-0805">Transcription regulation</keyword>
<evidence type="ECO:0000256" key="4">
    <source>
        <dbReference type="ARBA" id="ARBA00023163"/>
    </source>
</evidence>
<keyword evidence="5" id="KW-0539">Nucleus</keyword>
<evidence type="ECO:0000313" key="10">
    <source>
        <dbReference type="Proteomes" id="UP000757232"/>
    </source>
</evidence>
<feature type="compositionally biased region" description="Basic and acidic residues" evidence="7">
    <location>
        <begin position="102"/>
        <end position="123"/>
    </location>
</feature>
<keyword evidence="1" id="KW-0832">Ubl conjugation</keyword>
<organism evidence="9 10">
    <name type="scientific">Sanghuangporus baumii</name>
    <name type="common">Phellinus baumii</name>
    <dbReference type="NCBI Taxonomy" id="108892"/>
    <lineage>
        <taxon>Eukaryota</taxon>
        <taxon>Fungi</taxon>
        <taxon>Dikarya</taxon>
        <taxon>Basidiomycota</taxon>
        <taxon>Agaricomycotina</taxon>
        <taxon>Agaricomycetes</taxon>
        <taxon>Hymenochaetales</taxon>
        <taxon>Hymenochaetaceae</taxon>
        <taxon>Sanghuangporus</taxon>
    </lineage>
</organism>
<dbReference type="PROSITE" id="PS50217">
    <property type="entry name" value="BZIP"/>
    <property type="match status" value="1"/>
</dbReference>
<evidence type="ECO:0000256" key="7">
    <source>
        <dbReference type="SAM" id="MobiDB-lite"/>
    </source>
</evidence>
<sequence length="349" mass="37521">MSANTVNPSALSLPSPQSDEASSPHPSHSDTASAPPRKRQRTVMSAEERKEARAHRNRIAAQNSRDRRKAQFATLERRVAELEEENKQLRAGMTLSDLQYADARRAQEQQREKERERENAELKERIKSLEKGWEAVMKVLAAQGLPTPVPTAQSTPKSEPSPPQSDTNNTTTTFPVLVPSTPVFPITPSPSISAGGLDTTTLHSAFPSPAASVPEADFAPTPLSYELPSPAPAHEADVDAWIREIFSGSPLNASTPLPEVNTSGEGRDVPYTAPTPSAAPLIESTEITTEWENGVEMQRLLDLFTTVQSDGPVVAANDQAMDASTALGLELCGGWNVDLVPTSSGVGVF</sequence>
<comment type="caution">
    <text evidence="9">The sequence shown here is derived from an EMBL/GenBank/DDBJ whole genome shotgun (WGS) entry which is preliminary data.</text>
</comment>
<feature type="region of interest" description="Disordered" evidence="7">
    <location>
        <begin position="83"/>
        <end position="123"/>
    </location>
</feature>
<evidence type="ECO:0000259" key="8">
    <source>
        <dbReference type="PROSITE" id="PS50217"/>
    </source>
</evidence>
<keyword evidence="3" id="KW-0238">DNA-binding</keyword>